<keyword evidence="1" id="KW-0472">Membrane</keyword>
<comment type="caution">
    <text evidence="2">The sequence shown here is derived from an EMBL/GenBank/DDBJ whole genome shotgun (WGS) entry which is preliminary data.</text>
</comment>
<proteinExistence type="predicted"/>
<accession>A0A918PGX6</accession>
<sequence>MREAPTWRIPFGVLALCVALGLYGMAVATWIAPLIQRWPALLQTPVYIVLGVVWLLPLKRFLIWMETGRWG</sequence>
<reference evidence="2" key="1">
    <citation type="journal article" date="2014" name="Int. J. Syst. Evol. Microbiol.">
        <title>Complete genome sequence of Corynebacterium casei LMG S-19264T (=DSM 44701T), isolated from a smear-ripened cheese.</title>
        <authorList>
            <consortium name="US DOE Joint Genome Institute (JGI-PGF)"/>
            <person name="Walter F."/>
            <person name="Albersmeier A."/>
            <person name="Kalinowski J."/>
            <person name="Ruckert C."/>
        </authorList>
    </citation>
    <scope>NUCLEOTIDE SEQUENCE</scope>
    <source>
        <strain evidence="2">KCTC 32255</strain>
    </source>
</reference>
<evidence type="ECO:0008006" key="4">
    <source>
        <dbReference type="Google" id="ProtNLM"/>
    </source>
</evidence>
<dbReference type="AlphaFoldDB" id="A0A918PGX6"/>
<dbReference type="Proteomes" id="UP000648075">
    <property type="component" value="Unassembled WGS sequence"/>
</dbReference>
<evidence type="ECO:0000256" key="1">
    <source>
        <dbReference type="SAM" id="Phobius"/>
    </source>
</evidence>
<keyword evidence="3" id="KW-1185">Reference proteome</keyword>
<dbReference type="Pfam" id="PF11003">
    <property type="entry name" value="DUF2842"/>
    <property type="match status" value="1"/>
</dbReference>
<dbReference type="RefSeq" id="WP_189621517.1">
    <property type="nucleotide sequence ID" value="NZ_BMZA01000009.1"/>
</dbReference>
<dbReference type="InterPro" id="IPR021265">
    <property type="entry name" value="DUF2842"/>
</dbReference>
<name>A0A918PGX6_9SPHN</name>
<evidence type="ECO:0000313" key="2">
    <source>
        <dbReference type="EMBL" id="GGZ08862.1"/>
    </source>
</evidence>
<gene>
    <name evidence="2" type="ORF">GCM10011614_24710</name>
</gene>
<keyword evidence="1" id="KW-1133">Transmembrane helix</keyword>
<evidence type="ECO:0000313" key="3">
    <source>
        <dbReference type="Proteomes" id="UP000648075"/>
    </source>
</evidence>
<reference evidence="2" key="2">
    <citation type="submission" date="2020-09" db="EMBL/GenBank/DDBJ databases">
        <authorList>
            <person name="Sun Q."/>
            <person name="Kim S."/>
        </authorList>
    </citation>
    <scope>NUCLEOTIDE SEQUENCE</scope>
    <source>
        <strain evidence="2">KCTC 32255</strain>
    </source>
</reference>
<feature type="transmembrane region" description="Helical" evidence="1">
    <location>
        <begin position="12"/>
        <end position="32"/>
    </location>
</feature>
<protein>
    <recommendedName>
        <fullName evidence="4">DUF2842 domain-containing protein</fullName>
    </recommendedName>
</protein>
<feature type="transmembrane region" description="Helical" evidence="1">
    <location>
        <begin position="38"/>
        <end position="56"/>
    </location>
</feature>
<organism evidence="2 3">
    <name type="scientific">Novosphingobium colocasiae</name>
    <dbReference type="NCBI Taxonomy" id="1256513"/>
    <lineage>
        <taxon>Bacteria</taxon>
        <taxon>Pseudomonadati</taxon>
        <taxon>Pseudomonadota</taxon>
        <taxon>Alphaproteobacteria</taxon>
        <taxon>Sphingomonadales</taxon>
        <taxon>Sphingomonadaceae</taxon>
        <taxon>Novosphingobium</taxon>
    </lineage>
</organism>
<keyword evidence="1" id="KW-0812">Transmembrane</keyword>
<dbReference type="EMBL" id="BMZA01000009">
    <property type="protein sequence ID" value="GGZ08862.1"/>
    <property type="molecule type" value="Genomic_DNA"/>
</dbReference>